<protein>
    <recommendedName>
        <fullName evidence="3">Raptor N-terminal CASPase-like domain-containing protein</fullName>
    </recommendedName>
</protein>
<dbReference type="Proteomes" id="UP001470230">
    <property type="component" value="Unassembled WGS sequence"/>
</dbReference>
<evidence type="ECO:0000259" key="3">
    <source>
        <dbReference type="SMART" id="SM01302"/>
    </source>
</evidence>
<feature type="domain" description="Raptor N-terminal CASPase-like" evidence="3">
    <location>
        <begin position="27"/>
        <end position="187"/>
    </location>
</feature>
<sequence length="782" mass="88431">MSHRRHNQEASKRRRHTFDFKEGQQTSIVSKNAFVFLCLFDGFRIPSIRRLTRKPRSICFEPLLDYNPWLSSPATKNAIDGRYESLLHVNCNSIIDPSISQVNSLISRTLSRPINERLIIHYFGQGSIQPSKAGQIFFFDSNHHSYRGLSISKVIGSVSAAASSKILAPVALILDVNSAGALIPELTRLVESKSANLIAFLSCDDNETLPSAPSLPNDILSSSILFPSKMAVWFHAWRSSFNSKEVSTIFAQSPNENLGKYTEVSSNESFFTFLNSVIDSIAFSKLDQVSYEKYIFEDPSLATITRGFILAQRILRYHNIHAKSVPDLPDFTDSELWAYLDLVLDMTFSEDNYSFSIMQGAFDQLSLTFDNFPNLQVMPIFCYFLTVHNYCEPTQNILFDSIDKNVLSIPLSLNTIAIRVLLNQVSSNVLRPSIITFLIIAKLAFFNELSITDMRSFMQVMVSYNLTSESKTATGASLLAAACALNKLSALTASQRESLFLLCTSNAVYGAPFSLLLYEMVMNAKLDMLSMINEIDQNDFEKFEKSDEYNDSEITKFCKQSFLCQDQAPDDNNNATSYSDANEAKLESSKHEINFANAFLPLINSKRPDVRATAAHVLGITNDIVVIEHLNKVFIQDESDLARYEACVSLNMFLKHFVILLDKEKKQNEKSEDISSNIDIDEEEIMKIIKTIRLAAENVVEIEKKKEEKAKVPYSSSSNKSPLFFLDIAEYFVDTIQSIEGDEKKNNNTTMLLESRIPELFRKSITQPGLQLRYQSNFFDFE</sequence>
<evidence type="ECO:0000313" key="5">
    <source>
        <dbReference type="Proteomes" id="UP001470230"/>
    </source>
</evidence>
<reference evidence="4 5" key="1">
    <citation type="submission" date="2024-04" db="EMBL/GenBank/DDBJ databases">
        <title>Tritrichomonas musculus Genome.</title>
        <authorList>
            <person name="Alves-Ferreira E."/>
            <person name="Grigg M."/>
            <person name="Lorenzi H."/>
            <person name="Galac M."/>
        </authorList>
    </citation>
    <scope>NUCLEOTIDE SEQUENCE [LARGE SCALE GENOMIC DNA]</scope>
    <source>
        <strain evidence="4 5">EAF2021</strain>
    </source>
</reference>
<organism evidence="4 5">
    <name type="scientific">Tritrichomonas musculus</name>
    <dbReference type="NCBI Taxonomy" id="1915356"/>
    <lineage>
        <taxon>Eukaryota</taxon>
        <taxon>Metamonada</taxon>
        <taxon>Parabasalia</taxon>
        <taxon>Tritrichomonadida</taxon>
        <taxon>Tritrichomonadidae</taxon>
        <taxon>Tritrichomonas</taxon>
    </lineage>
</organism>
<dbReference type="InterPro" id="IPR004083">
    <property type="entry name" value="Raptor"/>
</dbReference>
<proteinExistence type="predicted"/>
<accession>A0ABR2L9E7</accession>
<dbReference type="Pfam" id="PF14538">
    <property type="entry name" value="Raptor_N"/>
    <property type="match status" value="1"/>
</dbReference>
<evidence type="ECO:0000256" key="1">
    <source>
        <dbReference type="ARBA" id="ARBA00022574"/>
    </source>
</evidence>
<dbReference type="InterPro" id="IPR029347">
    <property type="entry name" value="Raptor_N"/>
</dbReference>
<keyword evidence="5" id="KW-1185">Reference proteome</keyword>
<keyword evidence="2" id="KW-0677">Repeat</keyword>
<keyword evidence="1" id="KW-0853">WD repeat</keyword>
<dbReference type="PRINTS" id="PR01547">
    <property type="entry name" value="YEAST176DUF"/>
</dbReference>
<comment type="caution">
    <text evidence="4">The sequence shown here is derived from an EMBL/GenBank/DDBJ whole genome shotgun (WGS) entry which is preliminary data.</text>
</comment>
<dbReference type="SUPFAM" id="SSF48371">
    <property type="entry name" value="ARM repeat"/>
    <property type="match status" value="1"/>
</dbReference>
<dbReference type="PANTHER" id="PTHR12848:SF16">
    <property type="entry name" value="REGULATORY-ASSOCIATED PROTEIN OF MTOR"/>
    <property type="match status" value="1"/>
</dbReference>
<name>A0ABR2L9E7_9EUKA</name>
<dbReference type="EMBL" id="JAPFFF010000001">
    <property type="protein sequence ID" value="KAK8899968.1"/>
    <property type="molecule type" value="Genomic_DNA"/>
</dbReference>
<dbReference type="InterPro" id="IPR016024">
    <property type="entry name" value="ARM-type_fold"/>
</dbReference>
<evidence type="ECO:0000313" key="4">
    <source>
        <dbReference type="EMBL" id="KAK8899968.1"/>
    </source>
</evidence>
<gene>
    <name evidence="4" type="ORF">M9Y10_002291</name>
</gene>
<evidence type="ECO:0000256" key="2">
    <source>
        <dbReference type="ARBA" id="ARBA00022737"/>
    </source>
</evidence>
<dbReference type="SMART" id="SM01302">
    <property type="entry name" value="Raptor_N"/>
    <property type="match status" value="1"/>
</dbReference>
<dbReference type="PANTHER" id="PTHR12848">
    <property type="entry name" value="REGULATORY-ASSOCIATED PROTEIN OF MTOR"/>
    <property type="match status" value="1"/>
</dbReference>